<dbReference type="AlphaFoldDB" id="A0A2P5VXI7"/>
<reference evidence="1 2" key="1">
    <citation type="submission" date="2015-01" db="EMBL/GenBank/DDBJ databases">
        <title>Genome of allotetraploid Gossypium barbadense reveals genomic plasticity and fiber elongation in cotton evolution.</title>
        <authorList>
            <person name="Chen X."/>
            <person name="Liu X."/>
            <person name="Zhao B."/>
            <person name="Zheng H."/>
            <person name="Hu Y."/>
            <person name="Lu G."/>
            <person name="Yang C."/>
            <person name="Chen J."/>
            <person name="Shan C."/>
            <person name="Zhang L."/>
            <person name="Zhou Y."/>
            <person name="Wang L."/>
            <person name="Guo W."/>
            <person name="Bai Y."/>
            <person name="Ruan J."/>
            <person name="Shangguan X."/>
            <person name="Mao Y."/>
            <person name="Jiang J."/>
            <person name="Zhu Y."/>
            <person name="Lei J."/>
            <person name="Kang H."/>
            <person name="Chen S."/>
            <person name="He X."/>
            <person name="Wang R."/>
            <person name="Wang Y."/>
            <person name="Chen J."/>
            <person name="Wang L."/>
            <person name="Yu S."/>
            <person name="Wang B."/>
            <person name="Wei J."/>
            <person name="Song S."/>
            <person name="Lu X."/>
            <person name="Gao Z."/>
            <person name="Gu W."/>
            <person name="Deng X."/>
            <person name="Ma D."/>
            <person name="Wang S."/>
            <person name="Liang W."/>
            <person name="Fang L."/>
            <person name="Cai C."/>
            <person name="Zhu X."/>
            <person name="Zhou B."/>
            <person name="Zhang Y."/>
            <person name="Chen Z."/>
            <person name="Xu S."/>
            <person name="Zhu R."/>
            <person name="Wang S."/>
            <person name="Zhang T."/>
            <person name="Zhao G."/>
        </authorList>
    </citation>
    <scope>NUCLEOTIDE SEQUENCE [LARGE SCALE GENOMIC DNA]</scope>
    <source>
        <strain evidence="2">cv. Xinhai21</strain>
        <tissue evidence="1">Leaf</tissue>
    </source>
</reference>
<evidence type="ECO:0000313" key="2">
    <source>
        <dbReference type="Proteomes" id="UP000239757"/>
    </source>
</evidence>
<dbReference type="OrthoDB" id="1432732at2759"/>
<sequence>MVCQSRVNAAGTDVDDKETRRSTYMHVRSYVARLWKVRCKNYMQLHHPFGERVAYRVGVGPYCGHACPIQTLRHPCAYGHATCARANLNVEQFIDEIYTLQRTLRIWGNKFPVIPNVLNWEVPPPTFEMVPDCSLRRHSKDRPQSTRIQNYMDVRETGEPKLCTVCRTSRHNRSTCPHRVYVSSQSSRNAGLQDNE</sequence>
<proteinExistence type="predicted"/>
<accession>A0A2P5VXI7</accession>
<organism evidence="1 2">
    <name type="scientific">Gossypium barbadense</name>
    <name type="common">Sea Island cotton</name>
    <name type="synonym">Hibiscus barbadensis</name>
    <dbReference type="NCBI Taxonomy" id="3634"/>
    <lineage>
        <taxon>Eukaryota</taxon>
        <taxon>Viridiplantae</taxon>
        <taxon>Streptophyta</taxon>
        <taxon>Embryophyta</taxon>
        <taxon>Tracheophyta</taxon>
        <taxon>Spermatophyta</taxon>
        <taxon>Magnoliopsida</taxon>
        <taxon>eudicotyledons</taxon>
        <taxon>Gunneridae</taxon>
        <taxon>Pentapetalae</taxon>
        <taxon>rosids</taxon>
        <taxon>malvids</taxon>
        <taxon>Malvales</taxon>
        <taxon>Malvaceae</taxon>
        <taxon>Malvoideae</taxon>
        <taxon>Gossypium</taxon>
    </lineage>
</organism>
<dbReference type="EMBL" id="KZ670307">
    <property type="protein sequence ID" value="PPR83558.1"/>
    <property type="molecule type" value="Genomic_DNA"/>
</dbReference>
<name>A0A2P5VXI7_GOSBA</name>
<dbReference type="Proteomes" id="UP000239757">
    <property type="component" value="Unassembled WGS sequence"/>
</dbReference>
<protein>
    <submittedName>
        <fullName evidence="1">Uncharacterized protein</fullName>
    </submittedName>
</protein>
<gene>
    <name evidence="1" type="ORF">GOBAR_AA37158</name>
</gene>
<evidence type="ECO:0000313" key="1">
    <source>
        <dbReference type="EMBL" id="PPR83558.1"/>
    </source>
</evidence>